<dbReference type="Proteomes" id="UP000218160">
    <property type="component" value="Chromosome 2"/>
</dbReference>
<organism evidence="1 2">
    <name type="scientific">Candidatus Enterovibrio altilux</name>
    <dbReference type="NCBI Taxonomy" id="1927128"/>
    <lineage>
        <taxon>Bacteria</taxon>
        <taxon>Pseudomonadati</taxon>
        <taxon>Pseudomonadota</taxon>
        <taxon>Gammaproteobacteria</taxon>
        <taxon>Vibrionales</taxon>
        <taxon>Vibrionaceae</taxon>
        <taxon>Enterovibrio</taxon>
    </lineage>
</organism>
<keyword evidence="2" id="KW-1185">Reference proteome</keyword>
<accession>A0A291BBN2</accession>
<proteinExistence type="predicted"/>
<reference evidence="2" key="1">
    <citation type="submission" date="2017-04" db="EMBL/GenBank/DDBJ databases">
        <title>Genome evolution of the luminous symbionts of deep sea anglerfish.</title>
        <authorList>
            <person name="Hendry T.A."/>
        </authorList>
    </citation>
    <scope>NUCLEOTIDE SEQUENCE [LARGE SCALE GENOMIC DNA]</scope>
</reference>
<sequence>MTDGAVLLNLLKEARLKINEMSADGAYDIVHIKRAVPFIPLRKGAIF</sequence>
<dbReference type="AlphaFoldDB" id="A0A291BBN2"/>
<evidence type="ECO:0000313" key="1">
    <source>
        <dbReference type="EMBL" id="ATF10428.1"/>
    </source>
</evidence>
<protein>
    <recommendedName>
        <fullName evidence="3">Mobile element protein</fullName>
    </recommendedName>
</protein>
<evidence type="ECO:0000313" key="2">
    <source>
        <dbReference type="Proteomes" id="UP000218160"/>
    </source>
</evidence>
<gene>
    <name evidence="1" type="ORF">BTN50_2013</name>
</gene>
<dbReference type="KEGG" id="elux:BTN50_2013"/>
<name>A0A291BBN2_9GAMM</name>
<evidence type="ECO:0008006" key="3">
    <source>
        <dbReference type="Google" id="ProtNLM"/>
    </source>
</evidence>
<dbReference type="EMBL" id="CP020663">
    <property type="protein sequence ID" value="ATF10428.1"/>
    <property type="molecule type" value="Genomic_DNA"/>
</dbReference>